<proteinExistence type="predicted"/>
<reference evidence="1 2" key="1">
    <citation type="submission" date="2021-06" db="EMBL/GenBank/DDBJ databases">
        <title>Caerostris extrusa draft genome.</title>
        <authorList>
            <person name="Kono N."/>
            <person name="Arakawa K."/>
        </authorList>
    </citation>
    <scope>NUCLEOTIDE SEQUENCE [LARGE SCALE GENOMIC DNA]</scope>
</reference>
<dbReference type="AlphaFoldDB" id="A0AAV4V1P5"/>
<sequence length="79" mass="9154">MEEDILTKDALNFDICCVCLKEANDAHICKKCRRKISFCGHTSKDEEMDTFRILSFKTENAFEGIIDSKFNLEIQAKKM</sequence>
<dbReference type="Proteomes" id="UP001054945">
    <property type="component" value="Unassembled WGS sequence"/>
</dbReference>
<dbReference type="EMBL" id="BPLR01013764">
    <property type="protein sequence ID" value="GIY63619.1"/>
    <property type="molecule type" value="Genomic_DNA"/>
</dbReference>
<evidence type="ECO:0000313" key="1">
    <source>
        <dbReference type="EMBL" id="GIY63619.1"/>
    </source>
</evidence>
<protein>
    <submittedName>
        <fullName evidence="1">Uncharacterized protein</fullName>
    </submittedName>
</protein>
<organism evidence="1 2">
    <name type="scientific">Caerostris extrusa</name>
    <name type="common">Bark spider</name>
    <name type="synonym">Caerostris bankana</name>
    <dbReference type="NCBI Taxonomy" id="172846"/>
    <lineage>
        <taxon>Eukaryota</taxon>
        <taxon>Metazoa</taxon>
        <taxon>Ecdysozoa</taxon>
        <taxon>Arthropoda</taxon>
        <taxon>Chelicerata</taxon>
        <taxon>Arachnida</taxon>
        <taxon>Araneae</taxon>
        <taxon>Araneomorphae</taxon>
        <taxon>Entelegynae</taxon>
        <taxon>Araneoidea</taxon>
        <taxon>Araneidae</taxon>
        <taxon>Caerostris</taxon>
    </lineage>
</organism>
<evidence type="ECO:0000313" key="2">
    <source>
        <dbReference type="Proteomes" id="UP001054945"/>
    </source>
</evidence>
<name>A0AAV4V1P5_CAEEX</name>
<accession>A0AAV4V1P5</accession>
<keyword evidence="2" id="KW-1185">Reference proteome</keyword>
<gene>
    <name evidence="1" type="ORF">CEXT_545801</name>
</gene>
<comment type="caution">
    <text evidence="1">The sequence shown here is derived from an EMBL/GenBank/DDBJ whole genome shotgun (WGS) entry which is preliminary data.</text>
</comment>